<keyword evidence="7" id="KW-0812">Transmembrane</keyword>
<dbReference type="PROSITE" id="PS00674">
    <property type="entry name" value="AAA"/>
    <property type="match status" value="1"/>
</dbReference>
<keyword evidence="10" id="KW-0378">Hydrolase</keyword>
<keyword evidence="16" id="KW-0793">Thylakoid</keyword>
<dbReference type="InterPro" id="IPR000642">
    <property type="entry name" value="Peptidase_M41"/>
</dbReference>
<keyword evidence="9 19" id="KW-0547">Nucleotide-binding</keyword>
<dbReference type="SUPFAM" id="SSF52540">
    <property type="entry name" value="P-loop containing nucleoside triphosphate hydrolases"/>
    <property type="match status" value="1"/>
</dbReference>
<comment type="subcellular location">
    <subcellularLocation>
        <location evidence="18">Plastid</location>
        <location evidence="18">Chloroplast thylakoid membrane</location>
        <topology evidence="18">Single-pass membrane protein</topology>
        <orientation evidence="18">Stromal side</orientation>
    </subcellularLocation>
</comment>
<feature type="domain" description="AAA+ ATPase" evidence="20">
    <location>
        <begin position="250"/>
        <end position="389"/>
    </location>
</feature>
<evidence type="ECO:0000256" key="6">
    <source>
        <dbReference type="ARBA" id="ARBA00022670"/>
    </source>
</evidence>
<sequence>MSPALCLSVSPTLFYKPQDPSKDFHHLTKTSHSQKSCQQSLLDNKVISKRKLLSSAVIGLGPALAGLSVAQPTRAEPESPAASTSNRISYSRFLQYLDEGAVKKVDLFENGTVAIAEIYNPSLEKMQRVKIQLPGLPQDLIRKMKDKNVDFAAYPLEVGWWPALLDLFGNLAFPLILLGSLLLRTSINNPAGGPNLPFGLGRSKAKFEMEPNTGVTFEDVAGVDEAKQDFQEIVEFLKTPEKFSAVGAKIPKGVLLVGPPGTGKTLLAKAIAGEAGVPFFSLSGSEFIEMFVGVGASRVRDLFNKAKQNSPCLVFIDEIDAVGRKRGTGIGGGNDEREQTLNQLLTEMDGFTGNTGVIVIAATNRPEILDSALLRPGRFDRQVTVELPDIRGREDILKVHSKNKKLDKDVSLSVIAMRTPGFSGADLANLMNEAAILAGRRGKHKITLKEIDDSIDRIVAGMEGTKMTDSRSKILVAYHEIGHAVCATLTPGHDPVQKVTLVPRGQARGLTWFIPDEDSSLVSKKKLFARIVGGLGGRAAEEVIFGETEITTGAAGDLQQITQIARQMVTVFGMSEIGPWTLIDPAVQSSDVVLRMLARNSMSEKLAEDIDNSVREIIETAYEIAKNHIRNNRDAIDKLVDVLLEKETLNGDEFRALLSEFTDISSIKIDRTSVREMIEA</sequence>
<evidence type="ECO:0000256" key="12">
    <source>
        <dbReference type="ARBA" id="ARBA00022840"/>
    </source>
</evidence>
<keyword evidence="4" id="KW-0150">Chloroplast</keyword>
<evidence type="ECO:0000256" key="15">
    <source>
        <dbReference type="ARBA" id="ARBA00023049"/>
    </source>
</evidence>
<dbReference type="FunFam" id="3.40.50.300:FF:000001">
    <property type="entry name" value="ATP-dependent zinc metalloprotease FtsH"/>
    <property type="match status" value="1"/>
</dbReference>
<keyword evidence="5" id="KW-0934">Plastid</keyword>
<evidence type="ECO:0000256" key="10">
    <source>
        <dbReference type="ARBA" id="ARBA00022801"/>
    </source>
</evidence>
<evidence type="ECO:0000313" key="21">
    <source>
        <dbReference type="EMBL" id="QCE12577.1"/>
    </source>
</evidence>
<dbReference type="InterPro" id="IPR003959">
    <property type="entry name" value="ATPase_AAA_core"/>
</dbReference>
<keyword evidence="21" id="KW-0131">Cell cycle</keyword>
<evidence type="ECO:0000256" key="1">
    <source>
        <dbReference type="ARBA" id="ARBA00001947"/>
    </source>
</evidence>
<dbReference type="InterPro" id="IPR011546">
    <property type="entry name" value="Pept_M41_FtsH_extracell"/>
</dbReference>
<evidence type="ECO:0000256" key="3">
    <source>
        <dbReference type="ARBA" id="ARBA00010550"/>
    </source>
</evidence>
<dbReference type="Gramene" id="Vigun05g042100.1.v1.2">
    <property type="protein sequence ID" value="Vigun05g042100.1.v1.2"/>
    <property type="gene ID" value="Vigun05g042100.v1.2"/>
</dbReference>
<keyword evidence="17" id="KW-0472">Membrane</keyword>
<evidence type="ECO:0000313" key="22">
    <source>
        <dbReference type="Proteomes" id="UP000501690"/>
    </source>
</evidence>
<keyword evidence="22" id="KW-1185">Reference proteome</keyword>
<comment type="similarity">
    <text evidence="2">In the C-terminal section; belongs to the peptidase M41 family.</text>
</comment>
<keyword evidence="14" id="KW-1133">Transmembrane helix</keyword>
<dbReference type="InterPro" id="IPR041569">
    <property type="entry name" value="AAA_lid_3"/>
</dbReference>
<evidence type="ECO:0000256" key="9">
    <source>
        <dbReference type="ARBA" id="ARBA00022741"/>
    </source>
</evidence>
<keyword evidence="11" id="KW-0862">Zinc</keyword>
<dbReference type="Gene3D" id="1.20.58.760">
    <property type="entry name" value="Peptidase M41"/>
    <property type="match status" value="1"/>
</dbReference>
<evidence type="ECO:0000256" key="2">
    <source>
        <dbReference type="ARBA" id="ARBA00010044"/>
    </source>
</evidence>
<evidence type="ECO:0000256" key="4">
    <source>
        <dbReference type="ARBA" id="ARBA00022528"/>
    </source>
</evidence>
<evidence type="ECO:0000256" key="7">
    <source>
        <dbReference type="ARBA" id="ARBA00022692"/>
    </source>
</evidence>
<dbReference type="GO" id="GO:0051301">
    <property type="term" value="P:cell division"/>
    <property type="evidence" value="ECO:0007669"/>
    <property type="project" value="UniProtKB-KW"/>
</dbReference>
<dbReference type="Gene3D" id="1.10.8.60">
    <property type="match status" value="1"/>
</dbReference>
<evidence type="ECO:0000256" key="16">
    <source>
        <dbReference type="ARBA" id="ARBA00023078"/>
    </source>
</evidence>
<dbReference type="InterPro" id="IPR003960">
    <property type="entry name" value="ATPase_AAA_CS"/>
</dbReference>
<dbReference type="HAMAP" id="MF_01458">
    <property type="entry name" value="FtsH"/>
    <property type="match status" value="1"/>
</dbReference>
<evidence type="ECO:0000256" key="11">
    <source>
        <dbReference type="ARBA" id="ARBA00022833"/>
    </source>
</evidence>
<evidence type="ECO:0000256" key="19">
    <source>
        <dbReference type="RuleBase" id="RU003651"/>
    </source>
</evidence>
<dbReference type="OrthoDB" id="1413014at2759"/>
<dbReference type="InterPro" id="IPR003593">
    <property type="entry name" value="AAA+_ATPase"/>
</dbReference>
<dbReference type="Pfam" id="PF06480">
    <property type="entry name" value="FtsH_ext"/>
    <property type="match status" value="1"/>
</dbReference>
<dbReference type="GO" id="GO:0016887">
    <property type="term" value="F:ATP hydrolysis activity"/>
    <property type="evidence" value="ECO:0007669"/>
    <property type="project" value="InterPro"/>
</dbReference>
<comment type="similarity">
    <text evidence="19">Belongs to the AAA ATPase family.</text>
</comment>
<comment type="similarity">
    <text evidence="3">In the N-terminal section; belongs to the AAA ATPase family.</text>
</comment>
<keyword evidence="8" id="KW-0479">Metal-binding</keyword>
<dbReference type="Pfam" id="PF00004">
    <property type="entry name" value="AAA"/>
    <property type="match status" value="1"/>
</dbReference>
<keyword evidence="21" id="KW-0132">Cell division</keyword>
<evidence type="ECO:0000256" key="18">
    <source>
        <dbReference type="ARBA" id="ARBA00060455"/>
    </source>
</evidence>
<evidence type="ECO:0000259" key="20">
    <source>
        <dbReference type="SMART" id="SM00382"/>
    </source>
</evidence>
<dbReference type="FunFam" id="1.10.8.60:FF:000001">
    <property type="entry name" value="ATP-dependent zinc metalloprotease FtsH"/>
    <property type="match status" value="1"/>
</dbReference>
<dbReference type="PANTHER" id="PTHR23076:SF118">
    <property type="entry name" value="ATP-DEPENDENT ZINC METALLOPROTEASE FTSH 6, CHLOROPLASTIC"/>
    <property type="match status" value="1"/>
</dbReference>
<dbReference type="GO" id="GO:0004176">
    <property type="term" value="F:ATP-dependent peptidase activity"/>
    <property type="evidence" value="ECO:0007669"/>
    <property type="project" value="InterPro"/>
</dbReference>
<dbReference type="InterPro" id="IPR037219">
    <property type="entry name" value="Peptidase_M41-like"/>
</dbReference>
<keyword evidence="13" id="KW-0809">Transit peptide</keyword>
<dbReference type="GO" id="GO:0009535">
    <property type="term" value="C:chloroplast thylakoid membrane"/>
    <property type="evidence" value="ECO:0007669"/>
    <property type="project" value="UniProtKB-SubCell"/>
</dbReference>
<evidence type="ECO:0000256" key="13">
    <source>
        <dbReference type="ARBA" id="ARBA00022946"/>
    </source>
</evidence>
<name>A0A4D6NL10_VIGUN</name>
<dbReference type="GO" id="GO:0004222">
    <property type="term" value="F:metalloendopeptidase activity"/>
    <property type="evidence" value="ECO:0007669"/>
    <property type="project" value="InterPro"/>
</dbReference>
<dbReference type="Pfam" id="PF01434">
    <property type="entry name" value="Peptidase_M41"/>
    <property type="match status" value="1"/>
</dbReference>
<evidence type="ECO:0000256" key="17">
    <source>
        <dbReference type="ARBA" id="ARBA00023136"/>
    </source>
</evidence>
<dbReference type="FunFam" id="3.30.720.210:FF:000002">
    <property type="entry name" value="ATP-dependent zinc metalloprotease FTSH chloroplastic"/>
    <property type="match status" value="1"/>
</dbReference>
<dbReference type="CDD" id="cd19501">
    <property type="entry name" value="RecA-like_FtsH"/>
    <property type="match status" value="1"/>
</dbReference>
<dbReference type="GO" id="GO:0005524">
    <property type="term" value="F:ATP binding"/>
    <property type="evidence" value="ECO:0007669"/>
    <property type="project" value="UniProtKB-KW"/>
</dbReference>
<keyword evidence="6 21" id="KW-0645">Protease</keyword>
<dbReference type="EMBL" id="CP039354">
    <property type="protein sequence ID" value="QCE12577.1"/>
    <property type="molecule type" value="Genomic_DNA"/>
</dbReference>
<dbReference type="Gene3D" id="3.40.50.300">
    <property type="entry name" value="P-loop containing nucleotide triphosphate hydrolases"/>
    <property type="match status" value="1"/>
</dbReference>
<dbReference type="GO" id="GO:0010304">
    <property type="term" value="P:PSII associated light-harvesting complex II catabolic process"/>
    <property type="evidence" value="ECO:0007669"/>
    <property type="project" value="UniProtKB-ARBA"/>
</dbReference>
<dbReference type="SUPFAM" id="SSF140990">
    <property type="entry name" value="FtsH protease domain-like"/>
    <property type="match status" value="1"/>
</dbReference>
<dbReference type="Proteomes" id="UP000501690">
    <property type="component" value="Linkage Group LG10"/>
</dbReference>
<dbReference type="Pfam" id="PF17862">
    <property type="entry name" value="AAA_lid_3"/>
    <property type="match status" value="1"/>
</dbReference>
<evidence type="ECO:0000256" key="14">
    <source>
        <dbReference type="ARBA" id="ARBA00022989"/>
    </source>
</evidence>
<evidence type="ECO:0000256" key="8">
    <source>
        <dbReference type="ARBA" id="ARBA00022723"/>
    </source>
</evidence>
<keyword evidence="12 19" id="KW-0067">ATP-binding</keyword>
<dbReference type="InterPro" id="IPR027417">
    <property type="entry name" value="P-loop_NTPase"/>
</dbReference>
<dbReference type="Gene3D" id="3.30.720.210">
    <property type="match status" value="1"/>
</dbReference>
<evidence type="ECO:0000256" key="5">
    <source>
        <dbReference type="ARBA" id="ARBA00022640"/>
    </source>
</evidence>
<comment type="cofactor">
    <cofactor evidence="1">
        <name>Zn(2+)</name>
        <dbReference type="ChEBI" id="CHEBI:29105"/>
    </cofactor>
</comment>
<dbReference type="NCBIfam" id="TIGR01241">
    <property type="entry name" value="FtsH_fam"/>
    <property type="match status" value="1"/>
</dbReference>
<gene>
    <name evidence="21" type="ORF">DEO72_LG10g3822</name>
</gene>
<proteinExistence type="inferred from homology"/>
<dbReference type="AlphaFoldDB" id="A0A4D6NL10"/>
<keyword evidence="15" id="KW-0482">Metalloprotease</keyword>
<accession>A0A4D6NL10</accession>
<dbReference type="FunFam" id="1.20.58.760:FF:000035">
    <property type="entry name" value="ATP-dependent zinc metalloprotease FTSH 6 chloroplastic"/>
    <property type="match status" value="1"/>
</dbReference>
<organism evidence="21 22">
    <name type="scientific">Vigna unguiculata</name>
    <name type="common">Cowpea</name>
    <dbReference type="NCBI Taxonomy" id="3917"/>
    <lineage>
        <taxon>Eukaryota</taxon>
        <taxon>Viridiplantae</taxon>
        <taxon>Streptophyta</taxon>
        <taxon>Embryophyta</taxon>
        <taxon>Tracheophyta</taxon>
        <taxon>Spermatophyta</taxon>
        <taxon>Magnoliopsida</taxon>
        <taxon>eudicotyledons</taxon>
        <taxon>Gunneridae</taxon>
        <taxon>Pentapetalae</taxon>
        <taxon>rosids</taxon>
        <taxon>fabids</taxon>
        <taxon>Fabales</taxon>
        <taxon>Fabaceae</taxon>
        <taxon>Papilionoideae</taxon>
        <taxon>50 kb inversion clade</taxon>
        <taxon>NPAAA clade</taxon>
        <taxon>indigoferoid/millettioid clade</taxon>
        <taxon>Phaseoleae</taxon>
        <taxon>Vigna</taxon>
    </lineage>
</organism>
<dbReference type="GO" id="GO:0006508">
    <property type="term" value="P:proteolysis"/>
    <property type="evidence" value="ECO:0007669"/>
    <property type="project" value="UniProtKB-KW"/>
</dbReference>
<reference evidence="21 22" key="1">
    <citation type="submission" date="2019-04" db="EMBL/GenBank/DDBJ databases">
        <title>An improved genome assembly and genetic linkage map for asparagus bean, Vigna unguiculata ssp. sesquipedialis.</title>
        <authorList>
            <person name="Xia Q."/>
            <person name="Zhang R."/>
            <person name="Dong Y."/>
        </authorList>
    </citation>
    <scope>NUCLEOTIDE SEQUENCE [LARGE SCALE GENOMIC DNA]</scope>
    <source>
        <tissue evidence="21">Leaf</tissue>
    </source>
</reference>
<dbReference type="InterPro" id="IPR005936">
    <property type="entry name" value="FtsH"/>
</dbReference>
<dbReference type="PANTHER" id="PTHR23076">
    <property type="entry name" value="METALLOPROTEASE M41 FTSH"/>
    <property type="match status" value="1"/>
</dbReference>
<dbReference type="SMART" id="SM00382">
    <property type="entry name" value="AAA"/>
    <property type="match status" value="1"/>
</dbReference>
<dbReference type="GO" id="GO:0008270">
    <property type="term" value="F:zinc ion binding"/>
    <property type="evidence" value="ECO:0007669"/>
    <property type="project" value="InterPro"/>
</dbReference>
<protein>
    <submittedName>
        <fullName evidence="21">Cell division protease FtsH</fullName>
    </submittedName>
</protein>